<dbReference type="Proteomes" id="UP000241362">
    <property type="component" value="Unassembled WGS sequence"/>
</dbReference>
<organism evidence="1 2">
    <name type="scientific">Fuscovulum blasticum DSM 2131</name>
    <dbReference type="NCBI Taxonomy" id="1188250"/>
    <lineage>
        <taxon>Bacteria</taxon>
        <taxon>Pseudomonadati</taxon>
        <taxon>Pseudomonadota</taxon>
        <taxon>Alphaproteobacteria</taxon>
        <taxon>Rhodobacterales</taxon>
        <taxon>Paracoccaceae</taxon>
        <taxon>Pseudogemmobacter</taxon>
    </lineage>
</organism>
<evidence type="ECO:0000313" key="2">
    <source>
        <dbReference type="Proteomes" id="UP000241362"/>
    </source>
</evidence>
<accession>A0A2T4JDH3</accession>
<dbReference type="AlphaFoldDB" id="A0A2T4JDH3"/>
<evidence type="ECO:0008006" key="3">
    <source>
        <dbReference type="Google" id="ProtNLM"/>
    </source>
</evidence>
<keyword evidence="2" id="KW-1185">Reference proteome</keyword>
<comment type="caution">
    <text evidence="1">The sequence shown here is derived from an EMBL/GenBank/DDBJ whole genome shotgun (WGS) entry which is preliminary data.</text>
</comment>
<proteinExistence type="predicted"/>
<sequence>MNDYAHLARKHRRLAILRFLKDCDGYTANGSIIRDVLNGVGIGSTSDQVTTELVWLKEQGMIALEDLGTLLLATATTRGVEIATGLASHPDIQRPAPRV</sequence>
<gene>
    <name evidence="1" type="ORF">C5F44_02595</name>
</gene>
<dbReference type="EMBL" id="PZKE01000002">
    <property type="protein sequence ID" value="PTE15946.1"/>
    <property type="molecule type" value="Genomic_DNA"/>
</dbReference>
<dbReference type="RefSeq" id="WP_107671955.1">
    <property type="nucleotide sequence ID" value="NZ_PZKE01000002.1"/>
</dbReference>
<name>A0A2T4JDH3_FUSBL</name>
<protein>
    <recommendedName>
        <fullName evidence="3">ArsR family transcriptional regulator</fullName>
    </recommendedName>
</protein>
<evidence type="ECO:0000313" key="1">
    <source>
        <dbReference type="EMBL" id="PTE15946.1"/>
    </source>
</evidence>
<reference evidence="1 2" key="1">
    <citation type="submission" date="2018-03" db="EMBL/GenBank/DDBJ databases">
        <title>Rhodobacter blasticus.</title>
        <authorList>
            <person name="Meyer T.E."/>
            <person name="Miller S."/>
            <person name="Lodha T."/>
            <person name="Gandham S."/>
            <person name="Chintalapati S."/>
            <person name="Chintalapati V.R."/>
        </authorList>
    </citation>
    <scope>NUCLEOTIDE SEQUENCE [LARGE SCALE GENOMIC DNA]</scope>
    <source>
        <strain evidence="1 2">DSM 2131</strain>
    </source>
</reference>